<dbReference type="PANTHER" id="PTHR13994:SF13">
    <property type="entry name" value="FI03680P"/>
    <property type="match status" value="1"/>
</dbReference>
<dbReference type="GO" id="GO:0051287">
    <property type="term" value="F:NAD binding"/>
    <property type="evidence" value="ECO:0007669"/>
    <property type="project" value="TreeGrafter"/>
</dbReference>
<dbReference type="KEGG" id="ngr:NAEGRDRAFT_64746"/>
<dbReference type="Gene3D" id="3.40.630.30">
    <property type="match status" value="1"/>
</dbReference>
<dbReference type="OMA" id="ILLCCER"/>
<dbReference type="Gene3D" id="3.90.79.10">
    <property type="entry name" value="Nucleoside Triphosphate Pyrophosphohydrolase"/>
    <property type="match status" value="1"/>
</dbReference>
<dbReference type="GO" id="GO:0047631">
    <property type="term" value="F:ADP-ribose diphosphatase activity"/>
    <property type="evidence" value="ECO:0007669"/>
    <property type="project" value="TreeGrafter"/>
</dbReference>
<accession>D2V7C5</accession>
<feature type="domain" description="Nudix hydrolase" evidence="3">
    <location>
        <begin position="151"/>
        <end position="291"/>
    </location>
</feature>
<dbReference type="CDD" id="cd04670">
    <property type="entry name" value="NUDIX_ASFGF2_Nudt6"/>
    <property type="match status" value="1"/>
</dbReference>
<evidence type="ECO:0000259" key="3">
    <source>
        <dbReference type="PROSITE" id="PS51462"/>
    </source>
</evidence>
<evidence type="ECO:0000313" key="4">
    <source>
        <dbReference type="EMBL" id="EFC47352.1"/>
    </source>
</evidence>
<dbReference type="InterPro" id="IPR003293">
    <property type="entry name" value="Nudix_hydrolase6-like"/>
</dbReference>
<dbReference type="eggNOG" id="KOG0648">
    <property type="taxonomic scope" value="Eukaryota"/>
</dbReference>
<protein>
    <submittedName>
        <fullName evidence="4">Predicted protein</fullName>
    </submittedName>
</protein>
<dbReference type="PROSITE" id="PS51462">
    <property type="entry name" value="NUDIX"/>
    <property type="match status" value="1"/>
</dbReference>
<keyword evidence="5" id="KW-1185">Reference proteome</keyword>
<dbReference type="VEuPathDB" id="AmoebaDB:NAEGRDRAFT_64746"/>
<dbReference type="GeneID" id="8848994"/>
<gene>
    <name evidence="4" type="ORF">NAEGRDRAFT_64746</name>
</gene>
<keyword evidence="2" id="KW-0378">Hydrolase</keyword>
<dbReference type="EMBL" id="GG738855">
    <property type="protein sequence ID" value="EFC47352.1"/>
    <property type="molecule type" value="Genomic_DNA"/>
</dbReference>
<dbReference type="SUPFAM" id="SSF55811">
    <property type="entry name" value="Nudix"/>
    <property type="match status" value="1"/>
</dbReference>
<proteinExistence type="inferred from homology"/>
<dbReference type="Pfam" id="PF00293">
    <property type="entry name" value="NUDIX"/>
    <property type="match status" value="1"/>
</dbReference>
<dbReference type="PANTHER" id="PTHR13994">
    <property type="entry name" value="NUDIX HYDROLASE RELATED"/>
    <property type="match status" value="1"/>
</dbReference>
<dbReference type="InterPro" id="IPR040618">
    <property type="entry name" value="Pre-Nudix"/>
</dbReference>
<dbReference type="Proteomes" id="UP000006671">
    <property type="component" value="Unassembled WGS sequence"/>
</dbReference>
<reference evidence="4 5" key="1">
    <citation type="journal article" date="2010" name="Cell">
        <title>The genome of Naegleria gruberi illuminates early eukaryotic versatility.</title>
        <authorList>
            <person name="Fritz-Laylin L.K."/>
            <person name="Prochnik S.E."/>
            <person name="Ginger M.L."/>
            <person name="Dacks J.B."/>
            <person name="Carpenter M.L."/>
            <person name="Field M.C."/>
            <person name="Kuo A."/>
            <person name="Paredez A."/>
            <person name="Chapman J."/>
            <person name="Pham J."/>
            <person name="Shu S."/>
            <person name="Neupane R."/>
            <person name="Cipriano M."/>
            <person name="Mancuso J."/>
            <person name="Tu H."/>
            <person name="Salamov A."/>
            <person name="Lindquist E."/>
            <person name="Shapiro H."/>
            <person name="Lucas S."/>
            <person name="Grigoriev I.V."/>
            <person name="Cande W.Z."/>
            <person name="Fulton C."/>
            <person name="Rokhsar D.S."/>
            <person name="Dawson S.C."/>
        </authorList>
    </citation>
    <scope>NUCLEOTIDE SEQUENCE [LARGE SCALE GENOMIC DNA]</scope>
    <source>
        <strain evidence="4 5">NEG-M</strain>
    </source>
</reference>
<comment type="similarity">
    <text evidence="1">Belongs to the Nudix hydrolase family.</text>
</comment>
<dbReference type="OrthoDB" id="447842at2759"/>
<dbReference type="AlphaFoldDB" id="D2V7C5"/>
<sequence length="355" mass="41620">MIANNNPTTASHSEINNSTSITIATTCGEGDNRPKFSFRIETVKIKEENNEQSLEIVNGNWDRYSGVNVTLDAVIDNFEELMKNSIQYWIHKKRRGVWVYVHTDYSEYIPILLKKFEFKLHHTDGDLLMLTRWLPDVYNPVDTNKIPRYCQHYVGAGIVIDFAKNQILLCCERHQMRKPKGATDDYHWKVPGGSVDNPDEHIGDGAIREVFEETGVKAEFVGIFGFRHMFGFRFGKSDFYFLCLLKAKSRKITMDERELSRCKWVNLEDYYKLAPLNYVQSVIRDSVREYFRRSEEERKALLWSNFDVGYNTKNSAVLYHSVDLPLISKENQYASYTEDKNYKYMYSYLAEQQDE</sequence>
<organism evidence="5">
    <name type="scientific">Naegleria gruberi</name>
    <name type="common">Amoeba</name>
    <dbReference type="NCBI Taxonomy" id="5762"/>
    <lineage>
        <taxon>Eukaryota</taxon>
        <taxon>Discoba</taxon>
        <taxon>Heterolobosea</taxon>
        <taxon>Tetramitia</taxon>
        <taxon>Eutetramitia</taxon>
        <taxon>Vahlkampfiidae</taxon>
        <taxon>Naegleria</taxon>
    </lineage>
</organism>
<dbReference type="Pfam" id="PF18290">
    <property type="entry name" value="Nudix_hydro"/>
    <property type="match status" value="1"/>
</dbReference>
<name>D2V7C5_NAEGR</name>
<evidence type="ECO:0000313" key="5">
    <source>
        <dbReference type="Proteomes" id="UP000006671"/>
    </source>
</evidence>
<dbReference type="InParanoid" id="D2V7C5"/>
<evidence type="ECO:0000256" key="1">
    <source>
        <dbReference type="ARBA" id="ARBA00005582"/>
    </source>
</evidence>
<dbReference type="RefSeq" id="XP_002680096.1">
    <property type="nucleotide sequence ID" value="XM_002680050.1"/>
</dbReference>
<dbReference type="GO" id="GO:0035529">
    <property type="term" value="F:NADH pyrophosphatase activity"/>
    <property type="evidence" value="ECO:0007669"/>
    <property type="project" value="TreeGrafter"/>
</dbReference>
<dbReference type="InterPro" id="IPR015797">
    <property type="entry name" value="NUDIX_hydrolase-like_dom_sf"/>
</dbReference>
<evidence type="ECO:0000256" key="2">
    <source>
        <dbReference type="ARBA" id="ARBA00022801"/>
    </source>
</evidence>
<dbReference type="InterPro" id="IPR000086">
    <property type="entry name" value="NUDIX_hydrolase_dom"/>
</dbReference>